<keyword evidence="4" id="KW-1185">Reference proteome</keyword>
<dbReference type="OrthoDB" id="2333377at2759"/>
<dbReference type="SUPFAM" id="SSF54695">
    <property type="entry name" value="POZ domain"/>
    <property type="match status" value="1"/>
</dbReference>
<feature type="region of interest" description="Disordered" evidence="1">
    <location>
        <begin position="320"/>
        <end position="346"/>
    </location>
</feature>
<dbReference type="InterPro" id="IPR000210">
    <property type="entry name" value="BTB/POZ_dom"/>
</dbReference>
<reference evidence="3" key="1">
    <citation type="submission" date="2020-11" db="EMBL/GenBank/DDBJ databases">
        <authorList>
            <person name="Tran Van P."/>
        </authorList>
    </citation>
    <scope>NUCLEOTIDE SEQUENCE</scope>
</reference>
<evidence type="ECO:0000313" key="3">
    <source>
        <dbReference type="EMBL" id="CAD7283488.1"/>
    </source>
</evidence>
<dbReference type="Gene3D" id="3.30.710.10">
    <property type="entry name" value="Potassium Channel Kv1.1, Chain A"/>
    <property type="match status" value="1"/>
</dbReference>
<dbReference type="EMBL" id="CAJPEX010005503">
    <property type="protein sequence ID" value="CAG0923640.1"/>
    <property type="molecule type" value="Genomic_DNA"/>
</dbReference>
<dbReference type="AlphaFoldDB" id="A0A7R9BXK0"/>
<proteinExistence type="predicted"/>
<evidence type="ECO:0000313" key="4">
    <source>
        <dbReference type="Proteomes" id="UP000678499"/>
    </source>
</evidence>
<dbReference type="PANTHER" id="PTHR11145">
    <property type="entry name" value="BTB/POZ DOMAIN-CONTAINING ADAPTER FOR CUL3-MEDIATED RHOA DEGRADATION PROTEIN FAMILY MEMBER"/>
    <property type="match status" value="1"/>
</dbReference>
<dbReference type="InterPro" id="IPR045068">
    <property type="entry name" value="BACURD1-3"/>
</dbReference>
<feature type="compositionally biased region" description="Low complexity" evidence="1">
    <location>
        <begin position="1"/>
        <end position="14"/>
    </location>
</feature>
<accession>A0A7R9BXK0</accession>
<dbReference type="SMART" id="SM00225">
    <property type="entry name" value="BTB"/>
    <property type="match status" value="1"/>
</dbReference>
<evidence type="ECO:0000256" key="1">
    <source>
        <dbReference type="SAM" id="MobiDB-lite"/>
    </source>
</evidence>
<gene>
    <name evidence="3" type="ORF">NMOB1V02_LOCUS11103</name>
</gene>
<dbReference type="Proteomes" id="UP000678499">
    <property type="component" value="Unassembled WGS sequence"/>
</dbReference>
<dbReference type="Pfam" id="PF02214">
    <property type="entry name" value="BTB_2"/>
    <property type="match status" value="1"/>
</dbReference>
<organism evidence="3">
    <name type="scientific">Notodromas monacha</name>
    <dbReference type="NCBI Taxonomy" id="399045"/>
    <lineage>
        <taxon>Eukaryota</taxon>
        <taxon>Metazoa</taxon>
        <taxon>Ecdysozoa</taxon>
        <taxon>Arthropoda</taxon>
        <taxon>Crustacea</taxon>
        <taxon>Oligostraca</taxon>
        <taxon>Ostracoda</taxon>
        <taxon>Podocopa</taxon>
        <taxon>Podocopida</taxon>
        <taxon>Cypridocopina</taxon>
        <taxon>Cypridoidea</taxon>
        <taxon>Cyprididae</taxon>
        <taxon>Notodromas</taxon>
    </lineage>
</organism>
<protein>
    <recommendedName>
        <fullName evidence="2">BTB domain-containing protein</fullName>
    </recommendedName>
</protein>
<dbReference type="GO" id="GO:0051260">
    <property type="term" value="P:protein homooligomerization"/>
    <property type="evidence" value="ECO:0007669"/>
    <property type="project" value="InterPro"/>
</dbReference>
<dbReference type="InterPro" id="IPR003131">
    <property type="entry name" value="T1-type_BTB"/>
</dbReference>
<dbReference type="PANTHER" id="PTHR11145:SF8">
    <property type="entry name" value="RE57120P"/>
    <property type="match status" value="1"/>
</dbReference>
<feature type="domain" description="BTB" evidence="2">
    <location>
        <begin position="36"/>
        <end position="164"/>
    </location>
</feature>
<feature type="region of interest" description="Disordered" evidence="1">
    <location>
        <begin position="1"/>
        <end position="28"/>
    </location>
</feature>
<name>A0A7R9BXK0_9CRUS</name>
<dbReference type="EMBL" id="OA887540">
    <property type="protein sequence ID" value="CAD7283488.1"/>
    <property type="molecule type" value="Genomic_DNA"/>
</dbReference>
<evidence type="ECO:0000259" key="2">
    <source>
        <dbReference type="SMART" id="SM00225"/>
    </source>
</evidence>
<dbReference type="InterPro" id="IPR011333">
    <property type="entry name" value="SKP1/BTB/POZ_sf"/>
</dbReference>
<sequence length="346" mass="38637">MSHAASSVHAPVASRKNPSRMSGEQHREAVAENASEYVKLNVGGSLYCTTIGTLTRKDSMLRAINLLSQQTFYETLPVCRKFGGLQKMHGNLPVCRPNKIGEHCGWILIDRGGKHFGTILNFLRDDSVELPSTRKDLMELLAEANFYLIKDLVEACVAALKNTVDVPLCTVSLISSPEESQKLISSTTKPIVKLLVNRQNNKYSYTSASDDNLLKNLELFDKLCRRFHDRILFIKDVMGTNDICCWTFYGHGQKIAEVSCTSIVYATDKKHTKVDFPDARVFEETLNALLCEPCSWPECWESMKVLSLKGGKCKCQLPDQKPDDAASEEHPLRGSRDEASGDSSLR</sequence>